<feature type="compositionally biased region" description="Low complexity" evidence="1">
    <location>
        <begin position="115"/>
        <end position="127"/>
    </location>
</feature>
<sequence length="475" mass="49600">MPPSRFNRTAWPEAGAHREMLEFLDAVHRRFGTRSLREVGRSMHLSYSRVHDIVRGISLPVSEDQVRSLVFALVGSHDAEAELVAAQAAELFVKARRARDEEGVSMVLPQPPTAPAADADPGVTAVAEGNGAPEVVTTDAATSNVTTDAATSNVATPDGPTSNGAAPDAVTSDDASPTAGPPDVAAPDIDTSDVADPAAETDDAGAVGSPVGRGRVVAHRGLLADAPTNDEVVPGPGAGRPRRRWGVAALAAVVVVAVTVVATYLLVPSSPERRTGSVVLQDSFSGTELDPQRWLPPTRADLIYPLGGALHFVVGPTDSADGAESRLEPRSMDGFRQISFVVATARATKQGPGGAGLTLRLADGKKHRLVWGPGEQGSLVAALVCSRAVCNNYDDFDPPGSYVLTRPGNGSTDRGEEVPVRIVQVVDGTVQFFVRGQLVAQGPPGDAPLQTFSWDLYGAKSEAWDLTVNSLIVTD</sequence>
<keyword evidence="2" id="KW-1133">Transmembrane helix</keyword>
<feature type="transmembrane region" description="Helical" evidence="2">
    <location>
        <begin position="245"/>
        <end position="267"/>
    </location>
</feature>
<protein>
    <submittedName>
        <fullName evidence="3">Uncharacterized protein</fullName>
    </submittedName>
</protein>
<keyword evidence="2" id="KW-0472">Membrane</keyword>
<organism evidence="3 4">
    <name type="scientific">Pseudonocardia sediminis</name>
    <dbReference type="NCBI Taxonomy" id="1397368"/>
    <lineage>
        <taxon>Bacteria</taxon>
        <taxon>Bacillati</taxon>
        <taxon>Actinomycetota</taxon>
        <taxon>Actinomycetes</taxon>
        <taxon>Pseudonocardiales</taxon>
        <taxon>Pseudonocardiaceae</taxon>
        <taxon>Pseudonocardia</taxon>
    </lineage>
</organism>
<feature type="compositionally biased region" description="Polar residues" evidence="1">
    <location>
        <begin position="139"/>
        <end position="164"/>
    </location>
</feature>
<proteinExistence type="predicted"/>
<dbReference type="AlphaFoldDB" id="A0A4Q7V5D8"/>
<evidence type="ECO:0000256" key="2">
    <source>
        <dbReference type="SAM" id="Phobius"/>
    </source>
</evidence>
<keyword evidence="2" id="KW-0812">Transmembrane</keyword>
<comment type="caution">
    <text evidence="3">The sequence shown here is derived from an EMBL/GenBank/DDBJ whole genome shotgun (WGS) entry which is preliminary data.</text>
</comment>
<evidence type="ECO:0000256" key="1">
    <source>
        <dbReference type="SAM" id="MobiDB-lite"/>
    </source>
</evidence>
<dbReference type="Proteomes" id="UP000291591">
    <property type="component" value="Unassembled WGS sequence"/>
</dbReference>
<dbReference type="RefSeq" id="WP_130291959.1">
    <property type="nucleotide sequence ID" value="NZ_SHKL01000001.1"/>
</dbReference>
<dbReference type="OrthoDB" id="9802640at2"/>
<name>A0A4Q7V5D8_PSEST</name>
<reference evidence="3 4" key="1">
    <citation type="submission" date="2019-02" db="EMBL/GenBank/DDBJ databases">
        <title>Sequencing the genomes of 1000 actinobacteria strains.</title>
        <authorList>
            <person name="Klenk H.-P."/>
        </authorList>
    </citation>
    <scope>NUCLEOTIDE SEQUENCE [LARGE SCALE GENOMIC DNA]</scope>
    <source>
        <strain evidence="3 4">DSM 45779</strain>
    </source>
</reference>
<gene>
    <name evidence="3" type="ORF">EV383_4801</name>
</gene>
<dbReference type="EMBL" id="SHKL01000001">
    <property type="protein sequence ID" value="RZT87869.1"/>
    <property type="molecule type" value="Genomic_DNA"/>
</dbReference>
<evidence type="ECO:0000313" key="3">
    <source>
        <dbReference type="EMBL" id="RZT87869.1"/>
    </source>
</evidence>
<keyword evidence="4" id="KW-1185">Reference proteome</keyword>
<evidence type="ECO:0000313" key="4">
    <source>
        <dbReference type="Proteomes" id="UP000291591"/>
    </source>
</evidence>
<feature type="region of interest" description="Disordered" evidence="1">
    <location>
        <begin position="106"/>
        <end position="212"/>
    </location>
</feature>
<accession>A0A4Q7V5D8</accession>